<evidence type="ECO:0000256" key="4">
    <source>
        <dbReference type="SAM" id="MobiDB-lite"/>
    </source>
</evidence>
<dbReference type="GO" id="GO:0005737">
    <property type="term" value="C:cytoplasm"/>
    <property type="evidence" value="ECO:0007669"/>
    <property type="project" value="TreeGrafter"/>
</dbReference>
<dbReference type="InterPro" id="IPR050130">
    <property type="entry name" value="ClpA_ClpB"/>
</dbReference>
<name>A0A1R3JX82_9ROSI</name>
<dbReference type="InterPro" id="IPR003593">
    <property type="entry name" value="AAA+_ATPase"/>
</dbReference>
<dbReference type="Gene3D" id="3.40.50.300">
    <property type="entry name" value="P-loop containing nucleotide triphosphate hydrolases"/>
    <property type="match status" value="2"/>
</dbReference>
<evidence type="ECO:0000313" key="7">
    <source>
        <dbReference type="Proteomes" id="UP000187203"/>
    </source>
</evidence>
<evidence type="ECO:0000256" key="3">
    <source>
        <dbReference type="ARBA" id="ARBA00023186"/>
    </source>
</evidence>
<organism evidence="6 7">
    <name type="scientific">Corchorus olitorius</name>
    <dbReference type="NCBI Taxonomy" id="93759"/>
    <lineage>
        <taxon>Eukaryota</taxon>
        <taxon>Viridiplantae</taxon>
        <taxon>Streptophyta</taxon>
        <taxon>Embryophyta</taxon>
        <taxon>Tracheophyta</taxon>
        <taxon>Spermatophyta</taxon>
        <taxon>Magnoliopsida</taxon>
        <taxon>eudicotyledons</taxon>
        <taxon>Gunneridae</taxon>
        <taxon>Pentapetalae</taxon>
        <taxon>rosids</taxon>
        <taxon>malvids</taxon>
        <taxon>Malvales</taxon>
        <taxon>Malvaceae</taxon>
        <taxon>Grewioideae</taxon>
        <taxon>Apeibeae</taxon>
        <taxon>Corchorus</taxon>
    </lineage>
</organism>
<dbReference type="GO" id="GO:0005524">
    <property type="term" value="F:ATP binding"/>
    <property type="evidence" value="ECO:0007669"/>
    <property type="project" value="UniProtKB-KW"/>
</dbReference>
<dbReference type="GO" id="GO:0016887">
    <property type="term" value="F:ATP hydrolysis activity"/>
    <property type="evidence" value="ECO:0007669"/>
    <property type="project" value="InterPro"/>
</dbReference>
<dbReference type="PANTHER" id="PTHR11638">
    <property type="entry name" value="ATP-DEPENDENT CLP PROTEASE"/>
    <property type="match status" value="1"/>
</dbReference>
<keyword evidence="3" id="KW-0143">Chaperone</keyword>
<dbReference type="InterPro" id="IPR027417">
    <property type="entry name" value="P-loop_NTPase"/>
</dbReference>
<evidence type="ECO:0000313" key="6">
    <source>
        <dbReference type="EMBL" id="OMO99468.1"/>
    </source>
</evidence>
<dbReference type="PANTHER" id="PTHR11638:SF189">
    <property type="entry name" value="CLP R DOMAIN-CONTAINING PROTEIN"/>
    <property type="match status" value="1"/>
</dbReference>
<dbReference type="AlphaFoldDB" id="A0A1R3JX82"/>
<evidence type="ECO:0000256" key="2">
    <source>
        <dbReference type="ARBA" id="ARBA00022840"/>
    </source>
</evidence>
<protein>
    <recommendedName>
        <fullName evidence="5">AAA+ ATPase domain-containing protein</fullName>
    </recommendedName>
</protein>
<feature type="region of interest" description="Disordered" evidence="4">
    <location>
        <begin position="265"/>
        <end position="303"/>
    </location>
</feature>
<dbReference type="Pfam" id="PF17871">
    <property type="entry name" value="AAA_lid_9"/>
    <property type="match status" value="1"/>
</dbReference>
<comment type="caution">
    <text evidence="6">The sequence shown here is derived from an EMBL/GenBank/DDBJ whole genome shotgun (WGS) entry which is preliminary data.</text>
</comment>
<dbReference type="STRING" id="93759.A0A1R3JX82"/>
<sequence length="303" mass="33661">MALYCLGQVGSSCRKVKGIRESNRDTVSEPQRRKNNPCLIGDPGVGKTAIVEGLAQNIMKPTIPPKLQGNKIFAIDMGRLIAGTSNQGEIEERLIMVMEEVKQSERAIILFLDEIHILTGGQAFDAANILKPALARGEFQCIGATTPDEYRKYIEKDAGLKKLFQVVEVGFLPDKAIDLLDKAGARLQLLQDQKTPQEFLLTEDNIRETVAFITGITMEEEYLDLENDTSQFSAESLEDSPKLLKLENEISAECLEDSLKLLSLENDDGTQMPASATSHRSPGRERPKREKRPPTWFKDSVVG</sequence>
<dbReference type="InterPro" id="IPR041546">
    <property type="entry name" value="ClpA/ClpB_AAA_lid"/>
</dbReference>
<dbReference type="SUPFAM" id="SSF52540">
    <property type="entry name" value="P-loop containing nucleoside triphosphate hydrolases"/>
    <property type="match status" value="1"/>
</dbReference>
<evidence type="ECO:0000259" key="5">
    <source>
        <dbReference type="SMART" id="SM00382"/>
    </source>
</evidence>
<dbReference type="Proteomes" id="UP000187203">
    <property type="component" value="Unassembled WGS sequence"/>
</dbReference>
<dbReference type="CDD" id="cd00009">
    <property type="entry name" value="AAA"/>
    <property type="match status" value="1"/>
</dbReference>
<dbReference type="PROSITE" id="PS00870">
    <property type="entry name" value="CLPAB_1"/>
    <property type="match status" value="1"/>
</dbReference>
<keyword evidence="7" id="KW-1185">Reference proteome</keyword>
<dbReference type="EMBL" id="AWUE01015133">
    <property type="protein sequence ID" value="OMO99468.1"/>
    <property type="molecule type" value="Genomic_DNA"/>
</dbReference>
<dbReference type="InterPro" id="IPR003959">
    <property type="entry name" value="ATPase_AAA_core"/>
</dbReference>
<dbReference type="InterPro" id="IPR018368">
    <property type="entry name" value="ClpA/B_CS1"/>
</dbReference>
<dbReference type="SMART" id="SM00382">
    <property type="entry name" value="AAA"/>
    <property type="match status" value="1"/>
</dbReference>
<dbReference type="GO" id="GO:0034605">
    <property type="term" value="P:cellular response to heat"/>
    <property type="evidence" value="ECO:0007669"/>
    <property type="project" value="TreeGrafter"/>
</dbReference>
<proteinExistence type="predicted"/>
<accession>A0A1R3JX82</accession>
<keyword evidence="1" id="KW-0547">Nucleotide-binding</keyword>
<reference evidence="7" key="1">
    <citation type="submission" date="2013-09" db="EMBL/GenBank/DDBJ databases">
        <title>Corchorus olitorius genome sequencing.</title>
        <authorList>
            <person name="Alam M."/>
            <person name="Haque M.S."/>
            <person name="Islam M.S."/>
            <person name="Emdad E.M."/>
            <person name="Islam M.M."/>
            <person name="Ahmed B."/>
            <person name="Halim A."/>
            <person name="Hossen Q.M.M."/>
            <person name="Hossain M.Z."/>
            <person name="Ahmed R."/>
            <person name="Khan M.M."/>
            <person name="Islam R."/>
            <person name="Rashid M.M."/>
            <person name="Khan S.A."/>
            <person name="Rahman M.S."/>
            <person name="Alam M."/>
            <person name="Yahiya A.S."/>
            <person name="Khan M.S."/>
            <person name="Azam M.S."/>
            <person name="Haque T."/>
            <person name="Lashkar M.Z.H."/>
            <person name="Akhand A.I."/>
            <person name="Morshed G."/>
            <person name="Roy S."/>
            <person name="Uddin K.S."/>
            <person name="Rabeya T."/>
            <person name="Hossain A.S."/>
            <person name="Chowdhury A."/>
            <person name="Snigdha A.R."/>
            <person name="Mortoza M.S."/>
            <person name="Matin S.A."/>
            <person name="Hoque S.M.E."/>
            <person name="Islam M.K."/>
            <person name="Roy D.K."/>
            <person name="Haider R."/>
            <person name="Moosa M.M."/>
            <person name="Elias S.M."/>
            <person name="Hasan A.M."/>
            <person name="Jahan S."/>
            <person name="Shafiuddin M."/>
            <person name="Mahmood N."/>
            <person name="Shommy N.S."/>
        </authorList>
    </citation>
    <scope>NUCLEOTIDE SEQUENCE [LARGE SCALE GENOMIC DNA]</scope>
    <source>
        <strain evidence="7">cv. O-4</strain>
    </source>
</reference>
<dbReference type="OrthoDB" id="47330at2759"/>
<gene>
    <name evidence="6" type="ORF">COLO4_13256</name>
</gene>
<evidence type="ECO:0000256" key="1">
    <source>
        <dbReference type="ARBA" id="ARBA00022741"/>
    </source>
</evidence>
<dbReference type="Pfam" id="PF00004">
    <property type="entry name" value="AAA"/>
    <property type="match status" value="1"/>
</dbReference>
<feature type="domain" description="AAA+ ATPase" evidence="5">
    <location>
        <begin position="33"/>
        <end position="173"/>
    </location>
</feature>
<keyword evidence="2" id="KW-0067">ATP-binding</keyword>